<organism evidence="1 2">
    <name type="scientific">Ophiocordyceps australis</name>
    <dbReference type="NCBI Taxonomy" id="1399860"/>
    <lineage>
        <taxon>Eukaryota</taxon>
        <taxon>Fungi</taxon>
        <taxon>Dikarya</taxon>
        <taxon>Ascomycota</taxon>
        <taxon>Pezizomycotina</taxon>
        <taxon>Sordariomycetes</taxon>
        <taxon>Hypocreomycetidae</taxon>
        <taxon>Hypocreales</taxon>
        <taxon>Ophiocordycipitaceae</taxon>
        <taxon>Ophiocordyceps</taxon>
    </lineage>
</organism>
<proteinExistence type="predicted"/>
<sequence length="200" mass="21706">MSKPKNWPGSVKYLTAPLHDGGLSREQIAAVGKQQEWMPVVPRGWSESAAVRIRKIDDAGHPARGQKGLFATRRLDAASFVVAYLGRVHGAANAQAWDTSDYDLWLDKGAGVAVDGAREGNEARFINDYRGVAARANAVFGEAWCEQWKQVCVGVWVAQGGAGIEKGQEIVVSYGKGFWEARRSKPEDEVHRGGATDGQV</sequence>
<evidence type="ECO:0000313" key="1">
    <source>
        <dbReference type="EMBL" id="PHH80608.1"/>
    </source>
</evidence>
<dbReference type="AlphaFoldDB" id="A0A2C5YR79"/>
<dbReference type="EMBL" id="NJEU01000151">
    <property type="protein sequence ID" value="PHH80608.1"/>
    <property type="molecule type" value="Genomic_DNA"/>
</dbReference>
<gene>
    <name evidence="1" type="ORF">CDD82_1650</name>
</gene>
<evidence type="ECO:0008006" key="3">
    <source>
        <dbReference type="Google" id="ProtNLM"/>
    </source>
</evidence>
<protein>
    <recommendedName>
        <fullName evidence="3">SET domain-containing protein</fullName>
    </recommendedName>
</protein>
<dbReference type="SUPFAM" id="SSF82199">
    <property type="entry name" value="SET domain"/>
    <property type="match status" value="1"/>
</dbReference>
<dbReference type="Gene3D" id="2.170.270.10">
    <property type="entry name" value="SET domain"/>
    <property type="match status" value="1"/>
</dbReference>
<comment type="caution">
    <text evidence="1">The sequence shown here is derived from an EMBL/GenBank/DDBJ whole genome shotgun (WGS) entry which is preliminary data.</text>
</comment>
<dbReference type="InterPro" id="IPR046341">
    <property type="entry name" value="SET_dom_sf"/>
</dbReference>
<name>A0A2C5YR79_9HYPO</name>
<accession>A0A2C5YR79</accession>
<keyword evidence="2" id="KW-1185">Reference proteome</keyword>
<dbReference type="Proteomes" id="UP000224854">
    <property type="component" value="Unassembled WGS sequence"/>
</dbReference>
<dbReference type="OrthoDB" id="5792673at2759"/>
<reference evidence="1 2" key="1">
    <citation type="submission" date="2017-06" db="EMBL/GenBank/DDBJ databases">
        <title>Ant-infecting Ophiocordyceps genomes reveal a high diversity of potential behavioral manipulation genes and a possible major role for enterotoxins.</title>
        <authorList>
            <person name="De Bekker C."/>
            <person name="Evans H.C."/>
            <person name="Brachmann A."/>
            <person name="Hughes D.P."/>
        </authorList>
    </citation>
    <scope>NUCLEOTIDE SEQUENCE [LARGE SCALE GENOMIC DNA]</scope>
    <source>
        <strain evidence="1 2">1348a</strain>
    </source>
</reference>
<evidence type="ECO:0000313" key="2">
    <source>
        <dbReference type="Proteomes" id="UP000224854"/>
    </source>
</evidence>